<dbReference type="InterPro" id="IPR052183">
    <property type="entry name" value="IS_Transposase"/>
</dbReference>
<protein>
    <submittedName>
        <fullName evidence="5">Transposase-like protein</fullName>
    </submittedName>
</protein>
<dbReference type="PANTHER" id="PTHR35528">
    <property type="entry name" value="BLL1675 PROTEIN"/>
    <property type="match status" value="1"/>
</dbReference>
<dbReference type="InterPro" id="IPR032874">
    <property type="entry name" value="DDE_dom"/>
</dbReference>
<organism evidence="5 6">
    <name type="scientific">Rhizobium tropici</name>
    <dbReference type="NCBI Taxonomy" id="398"/>
    <lineage>
        <taxon>Bacteria</taxon>
        <taxon>Pseudomonadati</taxon>
        <taxon>Pseudomonadota</taxon>
        <taxon>Alphaproteobacteria</taxon>
        <taxon>Hyphomicrobiales</taxon>
        <taxon>Rhizobiaceae</taxon>
        <taxon>Rhizobium/Agrobacterium group</taxon>
        <taxon>Rhizobium</taxon>
    </lineage>
</organism>
<dbReference type="InterPro" id="IPR047930">
    <property type="entry name" value="Transpos_IS6"/>
</dbReference>
<evidence type="ECO:0000313" key="5">
    <source>
        <dbReference type="EMBL" id="MBB6491109.1"/>
    </source>
</evidence>
<comment type="caution">
    <text evidence="5">The sequence shown here is derived from an EMBL/GenBank/DDBJ whole genome shotgun (WGS) entry which is preliminary data.</text>
</comment>
<evidence type="ECO:0000256" key="2">
    <source>
        <dbReference type="ARBA" id="ARBA00023125"/>
    </source>
</evidence>
<dbReference type="PANTHER" id="PTHR35528:SF3">
    <property type="entry name" value="BLL1675 PROTEIN"/>
    <property type="match status" value="1"/>
</dbReference>
<keyword evidence="1" id="KW-0815">Transposition</keyword>
<proteinExistence type="predicted"/>
<evidence type="ECO:0000259" key="4">
    <source>
        <dbReference type="Pfam" id="PF13610"/>
    </source>
</evidence>
<evidence type="ECO:0000256" key="3">
    <source>
        <dbReference type="ARBA" id="ARBA00023172"/>
    </source>
</evidence>
<gene>
    <name evidence="5" type="ORF">GGD45_001506</name>
</gene>
<evidence type="ECO:0000256" key="1">
    <source>
        <dbReference type="ARBA" id="ARBA00022578"/>
    </source>
</evidence>
<sequence>MAKTEISPAPFRRHRFPAEIIAHAVWLYYRFPLSLRDLEDLLAERGIEVSFQTVSEWVMKFGLTFAYQLRQRSRGNFVDKWHLDELVVSIKGRKYWLWRAVDAEGFILDALLQRRRNNSAALRLMRKPLESQGGMPRVDGHRQAALPCCRESQVDARR</sequence>
<dbReference type="EMBL" id="JACHBF010000003">
    <property type="protein sequence ID" value="MBB6491109.1"/>
    <property type="molecule type" value="Genomic_DNA"/>
</dbReference>
<name>A0ABR6QW00_RHITR</name>
<evidence type="ECO:0000313" key="6">
    <source>
        <dbReference type="Proteomes" id="UP000526625"/>
    </source>
</evidence>
<dbReference type="NCBIfam" id="NF033587">
    <property type="entry name" value="transpos_IS6"/>
    <property type="match status" value="1"/>
</dbReference>
<reference evidence="5 6" key="1">
    <citation type="submission" date="2020-08" db="EMBL/GenBank/DDBJ databases">
        <title>Genomic Encyclopedia of Type Strains, Phase IV (KMG-V): Genome sequencing to study the core and pangenomes of soil and plant-associated prokaryotes.</title>
        <authorList>
            <person name="Whitman W."/>
        </authorList>
    </citation>
    <scope>NUCLEOTIDE SEQUENCE [LARGE SCALE GENOMIC DNA]</scope>
    <source>
        <strain evidence="5 6">SEMIA 4059</strain>
    </source>
</reference>
<keyword evidence="3" id="KW-0233">DNA recombination</keyword>
<keyword evidence="2" id="KW-0238">DNA-binding</keyword>
<dbReference type="Pfam" id="PF13610">
    <property type="entry name" value="DDE_Tnp_IS240"/>
    <property type="match status" value="1"/>
</dbReference>
<dbReference type="Proteomes" id="UP000526625">
    <property type="component" value="Unassembled WGS sequence"/>
</dbReference>
<feature type="domain" description="DDE" evidence="4">
    <location>
        <begin position="79"/>
        <end position="133"/>
    </location>
</feature>
<keyword evidence="6" id="KW-1185">Reference proteome</keyword>
<accession>A0ABR6QW00</accession>